<accession>A0A4U1CF53</accession>
<sequence>MVPVFNGISYGSLVLNEDLPRGNYTLRGYTSWMLNFGENYQFEKELYVSNGPDTEWLIGYHAKVKQESGKDNVRLNLRINEFDKAPVGLREMQVSITNGKKTWFKSKTETSLEGNLELSFDIPDKIPPKELALTIQDLRKSQGLRSVKVPLTLNRPQYIDLQFMPEGGVLVANRSSKIAFKALNEDGYGVNVRGKIYNSKQEEVGVFASSHKGMGAFNLNPKAGETYSAKLEFADGSYKTYPFPMVMPSGIALSVDNLFDRDSCELTLSPSEDLKVGGKEYYIMGLSGSMVCWAATINFKKGQIKTRLNKAIFPDGIVRFVLADQNIKPLAERMVYNHVNGNLNIDVQADKSAYVQRDSISLKIKATDKNGNPASGSFSIAITDDAQVKKDSIADDNILSRMFLSSVLKGHVEDPGYYYNGAINEEKWRNMEYLLLTQGWVGYDWQETLKPIKPMIYASEQEFLVKGKVTNAFNKPVAKSGITLLSKKPLLIMDTLTNDKGDFEFKGLFPVDTAAFFISARNKNGKKFNVGIDMYEFKPPAFPSVASRTKPWFVNIDTLSYAALNQQLSLQKTYRTVTGKNMLKEVKIIAKKLVKGSKNLNGPGGADLIIDEADILKAGKVTLGDLLTKRVKGFHQTISRFGQPVYKVNGEAVYLIMDGMDTKFFLTEGTAYGEYLKQLFEYYDADEIKGIEVMIKGKNIMSYGSRFLNPMAEKPWDFVFIEVTTRAGNGPLLKKAIGNYVYKPIPFTIPRKFYAPRYLPETIADMSDIRATVHWEPDVVTDKDGNATVKFFAADNPGNYTFVIEGADLQGSLGSKTNKIVIKKR</sequence>
<proteinExistence type="predicted"/>
<organism evidence="1 2">
    <name type="scientific">Pedobacter frigoris</name>
    <dbReference type="NCBI Taxonomy" id="2571272"/>
    <lineage>
        <taxon>Bacteria</taxon>
        <taxon>Pseudomonadati</taxon>
        <taxon>Bacteroidota</taxon>
        <taxon>Sphingobacteriia</taxon>
        <taxon>Sphingobacteriales</taxon>
        <taxon>Sphingobacteriaceae</taxon>
        <taxon>Pedobacter</taxon>
    </lineage>
</organism>
<comment type="caution">
    <text evidence="1">The sequence shown here is derived from an EMBL/GenBank/DDBJ whole genome shotgun (WGS) entry which is preliminary data.</text>
</comment>
<keyword evidence="2" id="KW-1185">Reference proteome</keyword>
<name>A0A4U1CF53_9SPHI</name>
<dbReference type="GO" id="GO:0004180">
    <property type="term" value="F:carboxypeptidase activity"/>
    <property type="evidence" value="ECO:0007669"/>
    <property type="project" value="UniProtKB-KW"/>
</dbReference>
<dbReference type="AlphaFoldDB" id="A0A4U1CF53"/>
<reference evidence="1 2" key="1">
    <citation type="submission" date="2019-04" db="EMBL/GenBank/DDBJ databases">
        <title>Pedobacter sp. RP-3-15 sp. nov., isolated from Arctic soil.</title>
        <authorList>
            <person name="Dahal R.H."/>
            <person name="Kim D.-U."/>
        </authorList>
    </citation>
    <scope>NUCLEOTIDE SEQUENCE [LARGE SCALE GENOMIC DNA]</scope>
    <source>
        <strain evidence="1 2">RP-3-15</strain>
    </source>
</reference>
<dbReference type="OrthoDB" id="609485at2"/>
<dbReference type="EMBL" id="SWBQ01000004">
    <property type="protein sequence ID" value="TKC05083.1"/>
    <property type="molecule type" value="Genomic_DNA"/>
</dbReference>
<keyword evidence="1" id="KW-0378">Hydrolase</keyword>
<evidence type="ECO:0000313" key="2">
    <source>
        <dbReference type="Proteomes" id="UP000307244"/>
    </source>
</evidence>
<dbReference type="Proteomes" id="UP000307244">
    <property type="component" value="Unassembled WGS sequence"/>
</dbReference>
<keyword evidence="1" id="KW-0645">Protease</keyword>
<protein>
    <submittedName>
        <fullName evidence="1">Carboxypeptidase regulatory-like domain-containing protein</fullName>
    </submittedName>
</protein>
<evidence type="ECO:0000313" key="1">
    <source>
        <dbReference type="EMBL" id="TKC05083.1"/>
    </source>
</evidence>
<gene>
    <name evidence="1" type="ORF">FA047_15070</name>
</gene>
<dbReference type="RefSeq" id="WP_136836902.1">
    <property type="nucleotide sequence ID" value="NZ_SWBQ01000004.1"/>
</dbReference>
<keyword evidence="1" id="KW-0121">Carboxypeptidase</keyword>